<keyword evidence="1" id="KW-0732">Signal</keyword>
<dbReference type="EMBL" id="QZKI01000144">
    <property type="protein sequence ID" value="RJP63963.1"/>
    <property type="molecule type" value="Genomic_DNA"/>
</dbReference>
<accession>A0A419EMV2</accession>
<dbReference type="GO" id="GO:1990351">
    <property type="term" value="C:transporter complex"/>
    <property type="evidence" value="ECO:0007669"/>
    <property type="project" value="TreeGrafter"/>
</dbReference>
<protein>
    <recommendedName>
        <fullName evidence="4">LPS-assembly protein LptD</fullName>
    </recommendedName>
</protein>
<reference evidence="2 3" key="1">
    <citation type="journal article" date="2017" name="ISME J.">
        <title>Energy and carbon metabolisms in a deep terrestrial subsurface fluid microbial community.</title>
        <authorList>
            <person name="Momper L."/>
            <person name="Jungbluth S.P."/>
            <person name="Lee M.D."/>
            <person name="Amend J.P."/>
        </authorList>
    </citation>
    <scope>NUCLEOTIDE SEQUENCE [LARGE SCALE GENOMIC DNA]</scope>
    <source>
        <strain evidence="2">SURF_17</strain>
    </source>
</reference>
<evidence type="ECO:0000313" key="2">
    <source>
        <dbReference type="EMBL" id="RJP63963.1"/>
    </source>
</evidence>
<gene>
    <name evidence="2" type="ORF">C4532_20245</name>
</gene>
<evidence type="ECO:0008006" key="4">
    <source>
        <dbReference type="Google" id="ProtNLM"/>
    </source>
</evidence>
<proteinExistence type="predicted"/>
<feature type="chain" id="PRO_5019143806" description="LPS-assembly protein LptD" evidence="1">
    <location>
        <begin position="27"/>
        <end position="703"/>
    </location>
</feature>
<sequence>MRASKNGAVFIVAATLFLGVSARAGAAGFNDLREADAISTSAPVYFSGDTFSYNAKTGIITGTGDIEVIQLDRRLRGDKVVIRITDNVAEIEGNVVATRGADVVRGTRGMYDFEKQEGAFEDAQGFSEPWYVSAGEIKRETSGRYAVADGSLTTCNLPHPHYRIESGTVEVIPEERLVARDLVLYAGSFPIFYFPYYAHGLQDRPPVEFTAGSQTDLGAYARLGYNLELTEDILLNPHIWGFTKSGVGGGLDGRFRLFDGTGRGRFDTFYISDQNEDNTDPPGIDKDRGKADLYYRQELPYDFTTLLQTEYVSDREFLKTYDFDDFSERELPETFFNIERTGEHSVASLLVRERLVDYTTDVERLPGLRLELLEQEFRDTGFFASATNESAYLNVEPGGSESARNFTQARVAYPMRYDNWLSLVPFVEGDGTYYSKTLTEEDEYRISGSAGLTAQSRFQKVYGSPIERYTALRHLIVPTINYRYRPTPDDEPEDLPQFDSVDLIDRENLLEVELKNYVQAKRPNGRRTELLQYNVTTGLEFDDDADTLATLENEVLIHPVPNWEWAFKALNDFRDERRTDLVSTVLRYSKAESFRASVGMIHEDTVLKPYETQVVYSFSKAFGPLWRVGFQQRYDIDMEEMTYQDFWLWRDLHCWEILLSVTDRREATTFMVLLNIKAFPMGKIENKTAIKPIGEKHPWPTRW</sequence>
<dbReference type="Proteomes" id="UP000285961">
    <property type="component" value="Unassembled WGS sequence"/>
</dbReference>
<organism evidence="2 3">
    <name type="scientific">Candidatus Abyssobacteria bacterium SURF_17</name>
    <dbReference type="NCBI Taxonomy" id="2093361"/>
    <lineage>
        <taxon>Bacteria</taxon>
        <taxon>Pseudomonadati</taxon>
        <taxon>Candidatus Hydrogenedentota</taxon>
        <taxon>Candidatus Abyssobacteria</taxon>
    </lineage>
</organism>
<evidence type="ECO:0000313" key="3">
    <source>
        <dbReference type="Proteomes" id="UP000285961"/>
    </source>
</evidence>
<dbReference type="InterPro" id="IPR050218">
    <property type="entry name" value="LptD"/>
</dbReference>
<dbReference type="GO" id="GO:0061024">
    <property type="term" value="P:membrane organization"/>
    <property type="evidence" value="ECO:0007669"/>
    <property type="project" value="InterPro"/>
</dbReference>
<dbReference type="PANTHER" id="PTHR30189:SF1">
    <property type="entry name" value="LPS-ASSEMBLY PROTEIN LPTD"/>
    <property type="match status" value="1"/>
</dbReference>
<dbReference type="PANTHER" id="PTHR30189">
    <property type="entry name" value="LPS-ASSEMBLY PROTEIN"/>
    <property type="match status" value="1"/>
</dbReference>
<comment type="caution">
    <text evidence="2">The sequence shown here is derived from an EMBL/GenBank/DDBJ whole genome shotgun (WGS) entry which is preliminary data.</text>
</comment>
<evidence type="ECO:0000256" key="1">
    <source>
        <dbReference type="SAM" id="SignalP"/>
    </source>
</evidence>
<dbReference type="Gene3D" id="2.60.450.10">
    <property type="entry name" value="Lipopolysaccharide (LPS) transport protein A like domain"/>
    <property type="match status" value="1"/>
</dbReference>
<dbReference type="GO" id="GO:0009279">
    <property type="term" value="C:cell outer membrane"/>
    <property type="evidence" value="ECO:0007669"/>
    <property type="project" value="TreeGrafter"/>
</dbReference>
<feature type="signal peptide" evidence="1">
    <location>
        <begin position="1"/>
        <end position="26"/>
    </location>
</feature>
<name>A0A419EMV2_9BACT</name>
<dbReference type="AlphaFoldDB" id="A0A419EMV2"/>